<feature type="compositionally biased region" description="Basic residues" evidence="1">
    <location>
        <begin position="151"/>
        <end position="162"/>
    </location>
</feature>
<proteinExistence type="predicted"/>
<dbReference type="AlphaFoldDB" id="A0A409YXB5"/>
<feature type="compositionally biased region" description="Basic residues" evidence="1">
    <location>
        <begin position="236"/>
        <end position="249"/>
    </location>
</feature>
<accession>A0A409YXB5</accession>
<organism evidence="2 3">
    <name type="scientific">Panaeolus cyanescens</name>
    <dbReference type="NCBI Taxonomy" id="181874"/>
    <lineage>
        <taxon>Eukaryota</taxon>
        <taxon>Fungi</taxon>
        <taxon>Dikarya</taxon>
        <taxon>Basidiomycota</taxon>
        <taxon>Agaricomycotina</taxon>
        <taxon>Agaricomycetes</taxon>
        <taxon>Agaricomycetidae</taxon>
        <taxon>Agaricales</taxon>
        <taxon>Agaricineae</taxon>
        <taxon>Galeropsidaceae</taxon>
        <taxon>Panaeolus</taxon>
    </lineage>
</organism>
<evidence type="ECO:0000313" key="2">
    <source>
        <dbReference type="EMBL" id="PPR07642.1"/>
    </source>
</evidence>
<dbReference type="EMBL" id="NHTK01000383">
    <property type="protein sequence ID" value="PPR07642.1"/>
    <property type="molecule type" value="Genomic_DNA"/>
</dbReference>
<dbReference type="InParanoid" id="A0A409YXB5"/>
<feature type="region of interest" description="Disordered" evidence="1">
    <location>
        <begin position="142"/>
        <end position="194"/>
    </location>
</feature>
<comment type="caution">
    <text evidence="2">The sequence shown here is derived from an EMBL/GenBank/DDBJ whole genome shotgun (WGS) entry which is preliminary data.</text>
</comment>
<dbReference type="OrthoDB" id="2800877at2759"/>
<feature type="region of interest" description="Disordered" evidence="1">
    <location>
        <begin position="222"/>
        <end position="294"/>
    </location>
</feature>
<reference evidence="2 3" key="1">
    <citation type="journal article" date="2018" name="Evol. Lett.">
        <title>Horizontal gene cluster transfer increased hallucinogenic mushroom diversity.</title>
        <authorList>
            <person name="Reynolds H.T."/>
            <person name="Vijayakumar V."/>
            <person name="Gluck-Thaler E."/>
            <person name="Korotkin H.B."/>
            <person name="Matheny P.B."/>
            <person name="Slot J.C."/>
        </authorList>
    </citation>
    <scope>NUCLEOTIDE SEQUENCE [LARGE SCALE GENOMIC DNA]</scope>
    <source>
        <strain evidence="2 3">2629</strain>
    </source>
</reference>
<keyword evidence="3" id="KW-1185">Reference proteome</keyword>
<evidence type="ECO:0008006" key="4">
    <source>
        <dbReference type="Google" id="ProtNLM"/>
    </source>
</evidence>
<sequence length="522" mass="58660">MSSETNATAQPEREAKFRIIFGRNVSLLDTGVATLPMSVREATPSDEISSVFLQNPVPDNIEEKWEVFNKRMDALYGEDRRNDDGALPNILRGKHGLELVVQYLKECFELTRTQFQWEAATNKVVRIVKEVQKLNSKLRLQNNVVKTPGDKKKRKKMSKKAKNSSSSEADDDYHPPKRKRQGSEGSGTDGEMPEMVLDSEGNEIIEDTEALEELTQKQQVKKSVAAAVPKESASAKNKKKKKTKTKKKVLVPPTELSSGEESDGNTALQAHRKASDNAKRGPENASMPHYHTPIPVDDNGAMKWEFKCRYCGKTRRFRRTLDGLNINFDQEKPRPPLQNLATHLNECSKKKEAERNGVSQADLEGTGIGDGFNHAASAKMMEEFLKQGALNPAVEPTLDGFHKIFAAWILDESLPWTTGEAPTLRALFSYLKIRFPPPSDTTVRNQLDKIYHDLHGKIVEELAAVTSKIAYSTDTWTNPQMVYSFAGTTAAYINDMWKLIERVVDFRPLESKEHDFKVALLG</sequence>
<dbReference type="Proteomes" id="UP000284842">
    <property type="component" value="Unassembled WGS sequence"/>
</dbReference>
<feature type="compositionally biased region" description="Basic and acidic residues" evidence="1">
    <location>
        <begin position="273"/>
        <end position="282"/>
    </location>
</feature>
<name>A0A409YXB5_9AGAR</name>
<evidence type="ECO:0000256" key="1">
    <source>
        <dbReference type="SAM" id="MobiDB-lite"/>
    </source>
</evidence>
<evidence type="ECO:0000313" key="3">
    <source>
        <dbReference type="Proteomes" id="UP000284842"/>
    </source>
</evidence>
<dbReference type="PANTHER" id="PTHR47501">
    <property type="entry name" value="TRANSPOSASE-RELATED"/>
    <property type="match status" value="1"/>
</dbReference>
<protein>
    <recommendedName>
        <fullName evidence="4">BED-type domain-containing protein</fullName>
    </recommendedName>
</protein>
<gene>
    <name evidence="2" type="ORF">CVT24_006550</name>
</gene>